<gene>
    <name evidence="3" type="ORF">OG563_37820</name>
</gene>
<keyword evidence="4" id="KW-1185">Reference proteome</keyword>
<keyword evidence="2" id="KW-0472">Membrane</keyword>
<proteinExistence type="predicted"/>
<dbReference type="RefSeq" id="WP_329407994.1">
    <property type="nucleotide sequence ID" value="NZ_CP109441.1"/>
</dbReference>
<evidence type="ECO:0000256" key="1">
    <source>
        <dbReference type="SAM" id="MobiDB-lite"/>
    </source>
</evidence>
<accession>A0ABZ1YRI7</accession>
<feature type="region of interest" description="Disordered" evidence="1">
    <location>
        <begin position="1"/>
        <end position="29"/>
    </location>
</feature>
<dbReference type="EMBL" id="CP109441">
    <property type="protein sequence ID" value="WUV44846.1"/>
    <property type="molecule type" value="Genomic_DNA"/>
</dbReference>
<sequence>MTPPSEPDPREREPSETEAAGPEYAESRPADSRFTAGDWILGLFLPLVALATVFCALWYAAFLADPGTNDDGFGLGAGAIGILWYCVFGFSDWARFRKRAAALLIVPLVLSWVCLGFGIHHIAMEYRGVVADCGVRSSETYKVKSESGDSWETAYSLDCGERVVSLKEEADSYAPQSPRIEYGPGGFRLEPEPKGSVHVEYDPRGLLAARTQNIGADPWLWLLASLTLAVIGIGMRILIRPTHRRGLPDANR</sequence>
<feature type="transmembrane region" description="Helical" evidence="2">
    <location>
        <begin position="73"/>
        <end position="90"/>
    </location>
</feature>
<name>A0ABZ1YRI7_9NOCA</name>
<protein>
    <recommendedName>
        <fullName evidence="5">DUF3592 domain-containing protein</fullName>
    </recommendedName>
</protein>
<keyword evidence="2" id="KW-1133">Transmembrane helix</keyword>
<organism evidence="3 4">
    <name type="scientific">Nocardia vinacea</name>
    <dbReference type="NCBI Taxonomy" id="96468"/>
    <lineage>
        <taxon>Bacteria</taxon>
        <taxon>Bacillati</taxon>
        <taxon>Actinomycetota</taxon>
        <taxon>Actinomycetes</taxon>
        <taxon>Mycobacteriales</taxon>
        <taxon>Nocardiaceae</taxon>
        <taxon>Nocardia</taxon>
    </lineage>
</organism>
<evidence type="ECO:0000256" key="2">
    <source>
        <dbReference type="SAM" id="Phobius"/>
    </source>
</evidence>
<keyword evidence="2" id="KW-0812">Transmembrane</keyword>
<reference evidence="3" key="1">
    <citation type="submission" date="2022-10" db="EMBL/GenBank/DDBJ databases">
        <title>The complete genomes of actinobacterial strains from the NBC collection.</title>
        <authorList>
            <person name="Joergensen T.S."/>
            <person name="Alvarez Arevalo M."/>
            <person name="Sterndorff E.B."/>
            <person name="Faurdal D."/>
            <person name="Vuksanovic O."/>
            <person name="Mourched A.-S."/>
            <person name="Charusanti P."/>
            <person name="Shaw S."/>
            <person name="Blin K."/>
            <person name="Weber T."/>
        </authorList>
    </citation>
    <scope>NUCLEOTIDE SEQUENCE</scope>
    <source>
        <strain evidence="3">NBC_01482</strain>
    </source>
</reference>
<feature type="transmembrane region" description="Helical" evidence="2">
    <location>
        <begin position="39"/>
        <end position="61"/>
    </location>
</feature>
<dbReference type="Proteomes" id="UP001432062">
    <property type="component" value="Chromosome"/>
</dbReference>
<feature type="transmembrane region" description="Helical" evidence="2">
    <location>
        <begin position="102"/>
        <end position="122"/>
    </location>
</feature>
<evidence type="ECO:0000313" key="3">
    <source>
        <dbReference type="EMBL" id="WUV44846.1"/>
    </source>
</evidence>
<evidence type="ECO:0008006" key="5">
    <source>
        <dbReference type="Google" id="ProtNLM"/>
    </source>
</evidence>
<evidence type="ECO:0000313" key="4">
    <source>
        <dbReference type="Proteomes" id="UP001432062"/>
    </source>
</evidence>
<feature type="transmembrane region" description="Helical" evidence="2">
    <location>
        <begin position="219"/>
        <end position="239"/>
    </location>
</feature>